<gene>
    <name evidence="8" type="ORF">UCRPC4_g02618</name>
</gene>
<dbReference type="Gene3D" id="3.90.1300.10">
    <property type="entry name" value="Amidase signature (AS) domain"/>
    <property type="match status" value="1"/>
</dbReference>
<feature type="active site" description="Acyl-ester intermediate" evidence="5">
    <location>
        <position position="226"/>
    </location>
</feature>
<evidence type="ECO:0000256" key="6">
    <source>
        <dbReference type="PIRSR" id="PIRSR001221-2"/>
    </source>
</evidence>
<feature type="domain" description="Amidase" evidence="7">
    <location>
        <begin position="76"/>
        <end position="522"/>
    </location>
</feature>
<keyword evidence="9" id="KW-1185">Reference proteome</keyword>
<protein>
    <recommendedName>
        <fullName evidence="3">amidase</fullName>
        <ecNumber evidence="3">3.5.1.4</ecNumber>
    </recommendedName>
</protein>
<proteinExistence type="inferred from homology"/>
<dbReference type="EC" id="3.5.1.4" evidence="3"/>
<dbReference type="Proteomes" id="UP000053317">
    <property type="component" value="Unassembled WGS sequence"/>
</dbReference>
<dbReference type="EMBL" id="LCWF01000064">
    <property type="protein sequence ID" value="KKY23805.1"/>
    <property type="molecule type" value="Genomic_DNA"/>
</dbReference>
<dbReference type="GO" id="GO:0004040">
    <property type="term" value="F:amidase activity"/>
    <property type="evidence" value="ECO:0007669"/>
    <property type="project" value="UniProtKB-EC"/>
</dbReference>
<reference evidence="8 9" key="1">
    <citation type="submission" date="2015-05" db="EMBL/GenBank/DDBJ databases">
        <title>Distinctive expansion of gene families associated with plant cell wall degradation and secondary metabolism in the genomes of grapevine trunk pathogens.</title>
        <authorList>
            <person name="Lawrence D.P."/>
            <person name="Travadon R."/>
            <person name="Rolshausen P.E."/>
            <person name="Baumgartner K."/>
        </authorList>
    </citation>
    <scope>NUCLEOTIDE SEQUENCE [LARGE SCALE GENOMIC DNA]</scope>
    <source>
        <strain evidence="8">UCRPC4</strain>
    </source>
</reference>
<dbReference type="PANTHER" id="PTHR46072:SF4">
    <property type="entry name" value="AMIDASE C550.07-RELATED"/>
    <property type="match status" value="1"/>
</dbReference>
<feature type="binding site" evidence="6">
    <location>
        <begin position="223"/>
        <end position="226"/>
    </location>
    <ligand>
        <name>substrate</name>
    </ligand>
</feature>
<dbReference type="InterPro" id="IPR020556">
    <property type="entry name" value="Amidase_CS"/>
</dbReference>
<dbReference type="OrthoDB" id="6428749at2759"/>
<evidence type="ECO:0000313" key="8">
    <source>
        <dbReference type="EMBL" id="KKY23805.1"/>
    </source>
</evidence>
<comment type="catalytic activity">
    <reaction evidence="1">
        <text>a monocarboxylic acid amide + H2O = a monocarboxylate + NH4(+)</text>
        <dbReference type="Rhea" id="RHEA:12020"/>
        <dbReference type="ChEBI" id="CHEBI:15377"/>
        <dbReference type="ChEBI" id="CHEBI:28938"/>
        <dbReference type="ChEBI" id="CHEBI:35757"/>
        <dbReference type="ChEBI" id="CHEBI:83628"/>
        <dbReference type="EC" id="3.5.1.4"/>
    </reaction>
</comment>
<name>A0A0G2H4Z4_PHACM</name>
<feature type="binding site" evidence="6">
    <location>
        <position position="176"/>
    </location>
    <ligand>
        <name>substrate</name>
    </ligand>
</feature>
<dbReference type="Pfam" id="PF01425">
    <property type="entry name" value="Amidase"/>
    <property type="match status" value="1"/>
</dbReference>
<dbReference type="SUPFAM" id="SSF75304">
    <property type="entry name" value="Amidase signature (AS) enzymes"/>
    <property type="match status" value="1"/>
</dbReference>
<evidence type="ECO:0000256" key="5">
    <source>
        <dbReference type="PIRSR" id="PIRSR001221-1"/>
    </source>
</evidence>
<evidence type="ECO:0000313" key="9">
    <source>
        <dbReference type="Proteomes" id="UP000053317"/>
    </source>
</evidence>
<dbReference type="AlphaFoldDB" id="A0A0G2H4Z4"/>
<comment type="caution">
    <text evidence="8">The sequence shown here is derived from an EMBL/GenBank/DDBJ whole genome shotgun (WGS) entry which is preliminary data.</text>
</comment>
<evidence type="ECO:0000256" key="4">
    <source>
        <dbReference type="ARBA" id="ARBA00022801"/>
    </source>
</evidence>
<evidence type="ECO:0000256" key="3">
    <source>
        <dbReference type="ARBA" id="ARBA00012922"/>
    </source>
</evidence>
<dbReference type="InterPro" id="IPR023631">
    <property type="entry name" value="Amidase_dom"/>
</dbReference>
<feature type="active site" description="Charge relay system" evidence="5">
    <location>
        <position position="128"/>
    </location>
</feature>
<sequence length="536" mass="59892">MALKPWEEKAKSARDYRDATLAKVEPPLPSLPDQLPLSSQELPKEFLTPREYELTQNYDAVELLQMLRSKKVSSEELTRAFLRRAVLAQYAVNCVTELMWDEAIERARYLDSLSEPIGPLHGLPISVKEHHGMNGKTNHASYVAWIGQPSSPNSINDALYDAGCVYYVRTTGPQTLMHLECNNNIYGRTVNPWNRNLTSGGSSGGEGALIAFKGSVFGLGGDIGGSVRGPASNNGIYGFKPTAKRIPLQGMKHVMDGKDSVLATFGPLTQSRETINLFMKTILDTEPWRFDPSLIVKPWTPEPIKTPLKVAIEWHDGIVKPHPPAIRAMKIVAEACKAAGMEVVDWEPLDHAKAWEIVSGLYFPDGGEACMAPILEAGEPSLPLTDYIIKEQPNVKNRNMHEYWELCVERDSYRGAYAKHWSQTAQSGKEVDVIICPTTPGAAPLHDTARYWPYTSQWNLLDYPAVVFPVTFVDVEKDKKEEGYVPMNDQDKYNYDLYEPEKWVGAPVSLTLVGRRQMDEKVMAALEAIEKAMGRK</sequence>
<evidence type="ECO:0000259" key="7">
    <source>
        <dbReference type="Pfam" id="PF01425"/>
    </source>
</evidence>
<reference evidence="8 9" key="2">
    <citation type="submission" date="2015-05" db="EMBL/GenBank/DDBJ databases">
        <authorList>
            <person name="Morales-Cruz A."/>
            <person name="Amrine K.C."/>
            <person name="Cantu D."/>
        </authorList>
    </citation>
    <scope>NUCLEOTIDE SEQUENCE [LARGE SCALE GENOMIC DNA]</scope>
    <source>
        <strain evidence="8">UCRPC4</strain>
    </source>
</reference>
<organism evidence="8 9">
    <name type="scientific">Phaeomoniella chlamydospora</name>
    <name type="common">Phaeoacremonium chlamydosporum</name>
    <dbReference type="NCBI Taxonomy" id="158046"/>
    <lineage>
        <taxon>Eukaryota</taxon>
        <taxon>Fungi</taxon>
        <taxon>Dikarya</taxon>
        <taxon>Ascomycota</taxon>
        <taxon>Pezizomycotina</taxon>
        <taxon>Eurotiomycetes</taxon>
        <taxon>Chaetothyriomycetidae</taxon>
        <taxon>Phaeomoniellales</taxon>
        <taxon>Phaeomoniellaceae</taxon>
        <taxon>Phaeomoniella</taxon>
    </lineage>
</organism>
<comment type="similarity">
    <text evidence="2">Belongs to the amidase family.</text>
</comment>
<dbReference type="PROSITE" id="PS00571">
    <property type="entry name" value="AMIDASES"/>
    <property type="match status" value="1"/>
</dbReference>
<dbReference type="PANTHER" id="PTHR46072">
    <property type="entry name" value="AMIDASE-RELATED-RELATED"/>
    <property type="match status" value="1"/>
</dbReference>
<keyword evidence="4" id="KW-0378">Hydrolase</keyword>
<accession>A0A0G2H4Z4</accession>
<evidence type="ECO:0000256" key="1">
    <source>
        <dbReference type="ARBA" id="ARBA00001311"/>
    </source>
</evidence>
<dbReference type="PIRSF" id="PIRSF001221">
    <property type="entry name" value="Amidase_fungi"/>
    <property type="match status" value="1"/>
</dbReference>
<feature type="active site" description="Charge relay system" evidence="5">
    <location>
        <position position="202"/>
    </location>
</feature>
<dbReference type="InterPro" id="IPR036928">
    <property type="entry name" value="AS_sf"/>
</dbReference>
<feature type="binding site" evidence="6">
    <location>
        <position position="202"/>
    </location>
    <ligand>
        <name>substrate</name>
    </ligand>
</feature>
<evidence type="ECO:0000256" key="2">
    <source>
        <dbReference type="ARBA" id="ARBA00009199"/>
    </source>
</evidence>